<dbReference type="GO" id="GO:0008654">
    <property type="term" value="P:phospholipid biosynthetic process"/>
    <property type="evidence" value="ECO:0007669"/>
    <property type="project" value="UniProtKB-KW"/>
</dbReference>
<keyword evidence="12" id="KW-1208">Phospholipid metabolism</keyword>
<dbReference type="Pfam" id="PF00781">
    <property type="entry name" value="DAGK_cat"/>
    <property type="match status" value="1"/>
</dbReference>
<keyword evidence="15" id="KW-1185">Reference proteome</keyword>
<gene>
    <name evidence="14" type="ORF">ET524_02810</name>
</gene>
<sequence length="302" mass="31741">MSLLGRVLLIANPAAQSGAGDAAADRAAELLRAALGADAVTVARTAGPRHACALAKAADGADTVVALGGDGVIHEVVNGLMALPVVARPQLGVIPVGSGNDYARALGIPAQVDKACARLLHAKVRPVDIGCVNGEFFAETLSFGLDAAIALDTMERRKRTGKSGTVLYMASGFDQLFHHLDERVYRLQLDDGPVMQGASITFAVQMGPYYGGGFRICPDASLDDGLFDLCISNPPIGPVGAAAIFLRAKNGNHVSSPRMEFHQARKMRVEFDEMPPAQVDGERIEASVFEAEVMPAALRVLQ</sequence>
<evidence type="ECO:0000256" key="3">
    <source>
        <dbReference type="ARBA" id="ARBA00022516"/>
    </source>
</evidence>
<dbReference type="AlphaFoldDB" id="A0A4Q2K3I7"/>
<evidence type="ECO:0000256" key="2">
    <source>
        <dbReference type="ARBA" id="ARBA00005983"/>
    </source>
</evidence>
<dbReference type="SMART" id="SM00046">
    <property type="entry name" value="DAGKc"/>
    <property type="match status" value="1"/>
</dbReference>
<dbReference type="InterPro" id="IPR050187">
    <property type="entry name" value="Lipid_Phosphate_FormReg"/>
</dbReference>
<dbReference type="SUPFAM" id="SSF111331">
    <property type="entry name" value="NAD kinase/diacylglycerol kinase-like"/>
    <property type="match status" value="1"/>
</dbReference>
<dbReference type="InterPro" id="IPR016064">
    <property type="entry name" value="NAD/diacylglycerol_kinase_sf"/>
</dbReference>
<dbReference type="GO" id="GO:0005524">
    <property type="term" value="F:ATP binding"/>
    <property type="evidence" value="ECO:0007669"/>
    <property type="project" value="UniProtKB-KW"/>
</dbReference>
<dbReference type="Gene3D" id="2.60.200.40">
    <property type="match status" value="1"/>
</dbReference>
<dbReference type="PANTHER" id="PTHR12358:SF106">
    <property type="entry name" value="LIPID KINASE YEGS"/>
    <property type="match status" value="1"/>
</dbReference>
<dbReference type="NCBIfam" id="TIGR00147">
    <property type="entry name" value="YegS/Rv2252/BmrU family lipid kinase"/>
    <property type="match status" value="1"/>
</dbReference>
<evidence type="ECO:0000256" key="12">
    <source>
        <dbReference type="ARBA" id="ARBA00023264"/>
    </source>
</evidence>
<keyword evidence="8" id="KW-0067">ATP-binding</keyword>
<dbReference type="Proteomes" id="UP000293345">
    <property type="component" value="Unassembled WGS sequence"/>
</dbReference>
<keyword evidence="7 14" id="KW-0418">Kinase</keyword>
<dbReference type="InterPro" id="IPR005218">
    <property type="entry name" value="Diacylglycerol/lipid_kinase"/>
</dbReference>
<comment type="cofactor">
    <cofactor evidence="1">
        <name>Mg(2+)</name>
        <dbReference type="ChEBI" id="CHEBI:18420"/>
    </cofactor>
</comment>
<evidence type="ECO:0000256" key="5">
    <source>
        <dbReference type="ARBA" id="ARBA00022723"/>
    </source>
</evidence>
<dbReference type="EMBL" id="SDPW01000001">
    <property type="protein sequence ID" value="RXZ55068.1"/>
    <property type="molecule type" value="Genomic_DNA"/>
</dbReference>
<dbReference type="InterPro" id="IPR017438">
    <property type="entry name" value="ATP-NAD_kinase_N"/>
</dbReference>
<evidence type="ECO:0000256" key="1">
    <source>
        <dbReference type="ARBA" id="ARBA00001946"/>
    </source>
</evidence>
<evidence type="ECO:0000256" key="8">
    <source>
        <dbReference type="ARBA" id="ARBA00022840"/>
    </source>
</evidence>
<evidence type="ECO:0000256" key="4">
    <source>
        <dbReference type="ARBA" id="ARBA00022679"/>
    </source>
</evidence>
<keyword evidence="11" id="KW-0594">Phospholipid biosynthesis</keyword>
<dbReference type="PANTHER" id="PTHR12358">
    <property type="entry name" value="SPHINGOSINE KINASE"/>
    <property type="match status" value="1"/>
</dbReference>
<evidence type="ECO:0000256" key="10">
    <source>
        <dbReference type="ARBA" id="ARBA00023098"/>
    </source>
</evidence>
<comment type="similarity">
    <text evidence="2">Belongs to the diacylglycerol/lipid kinase family.</text>
</comment>
<feature type="domain" description="DAGKc" evidence="13">
    <location>
        <begin position="2"/>
        <end position="136"/>
    </location>
</feature>
<comment type="caution">
    <text evidence="14">The sequence shown here is derived from an EMBL/GenBank/DDBJ whole genome shotgun (WGS) entry which is preliminary data.</text>
</comment>
<evidence type="ECO:0000256" key="11">
    <source>
        <dbReference type="ARBA" id="ARBA00023209"/>
    </source>
</evidence>
<dbReference type="GO" id="GO:0016301">
    <property type="term" value="F:kinase activity"/>
    <property type="evidence" value="ECO:0007669"/>
    <property type="project" value="UniProtKB-KW"/>
</dbReference>
<dbReference type="GO" id="GO:0046872">
    <property type="term" value="F:metal ion binding"/>
    <property type="evidence" value="ECO:0007669"/>
    <property type="project" value="UniProtKB-KW"/>
</dbReference>
<dbReference type="Gene3D" id="3.40.50.10330">
    <property type="entry name" value="Probable inorganic polyphosphate/atp-NAD kinase, domain 1"/>
    <property type="match status" value="1"/>
</dbReference>
<protein>
    <submittedName>
        <fullName evidence="14">Diacylglycerol kinase family lipid kinase</fullName>
    </submittedName>
</protein>
<evidence type="ECO:0000313" key="15">
    <source>
        <dbReference type="Proteomes" id="UP000293345"/>
    </source>
</evidence>
<keyword evidence="9" id="KW-0460">Magnesium</keyword>
<dbReference type="InterPro" id="IPR045540">
    <property type="entry name" value="YegS/DAGK_C"/>
</dbReference>
<evidence type="ECO:0000259" key="13">
    <source>
        <dbReference type="PROSITE" id="PS50146"/>
    </source>
</evidence>
<dbReference type="PROSITE" id="PS50146">
    <property type="entry name" value="DAGK"/>
    <property type="match status" value="1"/>
</dbReference>
<evidence type="ECO:0000313" key="14">
    <source>
        <dbReference type="EMBL" id="RXZ55068.1"/>
    </source>
</evidence>
<keyword evidence="5" id="KW-0479">Metal-binding</keyword>
<evidence type="ECO:0000256" key="6">
    <source>
        <dbReference type="ARBA" id="ARBA00022741"/>
    </source>
</evidence>
<dbReference type="OrthoDB" id="142078at2"/>
<organism evidence="14 15">
    <name type="scientific">Senegalimassilia faecalis</name>
    <dbReference type="NCBI Taxonomy" id="2509433"/>
    <lineage>
        <taxon>Bacteria</taxon>
        <taxon>Bacillati</taxon>
        <taxon>Actinomycetota</taxon>
        <taxon>Coriobacteriia</taxon>
        <taxon>Coriobacteriales</taxon>
        <taxon>Coriobacteriaceae</taxon>
        <taxon>Senegalimassilia</taxon>
    </lineage>
</organism>
<proteinExistence type="inferred from homology"/>
<evidence type="ECO:0000256" key="9">
    <source>
        <dbReference type="ARBA" id="ARBA00022842"/>
    </source>
</evidence>
<keyword evidence="3" id="KW-0444">Lipid biosynthesis</keyword>
<keyword evidence="4" id="KW-0808">Transferase</keyword>
<evidence type="ECO:0000256" key="7">
    <source>
        <dbReference type="ARBA" id="ARBA00022777"/>
    </source>
</evidence>
<dbReference type="GO" id="GO:0005886">
    <property type="term" value="C:plasma membrane"/>
    <property type="evidence" value="ECO:0007669"/>
    <property type="project" value="TreeGrafter"/>
</dbReference>
<keyword evidence="6" id="KW-0547">Nucleotide-binding</keyword>
<dbReference type="InterPro" id="IPR001206">
    <property type="entry name" value="Diacylglycerol_kinase_cat_dom"/>
</dbReference>
<name>A0A4Q2K3I7_9ACTN</name>
<dbReference type="Pfam" id="PF19279">
    <property type="entry name" value="YegS_C"/>
    <property type="match status" value="1"/>
</dbReference>
<reference evidence="14 15" key="1">
    <citation type="submission" date="2019-01" db="EMBL/GenBank/DDBJ databases">
        <title>Senegalimassilia sp. nov. KGMB04484 isolated human feces.</title>
        <authorList>
            <person name="Han K.-I."/>
            <person name="Kim J.-S."/>
            <person name="Lee K.C."/>
            <person name="Suh M.K."/>
            <person name="Eom M.K."/>
            <person name="Lee J.H."/>
            <person name="Park S.-H."/>
            <person name="Kang S.W."/>
            <person name="Park J.-E."/>
            <person name="Oh B.S."/>
            <person name="Yu S.Y."/>
            <person name="Choi S.-H."/>
            <person name="Lee D.H."/>
            <person name="Yoon H."/>
            <person name="Kim B.-Y."/>
            <person name="Lee J.H."/>
            <person name="Lee J.-S."/>
        </authorList>
    </citation>
    <scope>NUCLEOTIDE SEQUENCE [LARGE SCALE GENOMIC DNA]</scope>
    <source>
        <strain evidence="14 15">KGMB04484</strain>
    </source>
</reference>
<accession>A0A4Q2K3I7</accession>
<keyword evidence="10" id="KW-0443">Lipid metabolism</keyword>